<gene>
    <name evidence="1" type="ORF">B7P43_G16578</name>
</gene>
<comment type="caution">
    <text evidence="1">The sequence shown here is derived from an EMBL/GenBank/DDBJ whole genome shotgun (WGS) entry which is preliminary data.</text>
</comment>
<dbReference type="PANTHER" id="PTHR33395">
    <property type="entry name" value="TRANSCRIPTASE, PUTATIVE-RELATED-RELATED"/>
    <property type="match status" value="1"/>
</dbReference>
<dbReference type="EMBL" id="NEVH01019091">
    <property type="protein sequence ID" value="PNF22858.1"/>
    <property type="molecule type" value="Genomic_DNA"/>
</dbReference>
<protein>
    <recommendedName>
        <fullName evidence="3">Endonuclease/exonuclease/phosphatase domain-containing protein</fullName>
    </recommendedName>
</protein>
<organism evidence="1 2">
    <name type="scientific">Cryptotermes secundus</name>
    <dbReference type="NCBI Taxonomy" id="105785"/>
    <lineage>
        <taxon>Eukaryota</taxon>
        <taxon>Metazoa</taxon>
        <taxon>Ecdysozoa</taxon>
        <taxon>Arthropoda</taxon>
        <taxon>Hexapoda</taxon>
        <taxon>Insecta</taxon>
        <taxon>Pterygota</taxon>
        <taxon>Neoptera</taxon>
        <taxon>Polyneoptera</taxon>
        <taxon>Dictyoptera</taxon>
        <taxon>Blattodea</taxon>
        <taxon>Blattoidea</taxon>
        <taxon>Termitoidae</taxon>
        <taxon>Kalotermitidae</taxon>
        <taxon>Cryptotermitinae</taxon>
        <taxon>Cryptotermes</taxon>
    </lineage>
</organism>
<keyword evidence="2" id="KW-1185">Reference proteome</keyword>
<dbReference type="SUPFAM" id="SSF56219">
    <property type="entry name" value="DNase I-like"/>
    <property type="match status" value="1"/>
</dbReference>
<proteinExistence type="predicted"/>
<dbReference type="AlphaFoldDB" id="A0A2J7Q2Q0"/>
<accession>A0A2J7Q2Q0</accession>
<dbReference type="PANTHER" id="PTHR33395:SF22">
    <property type="entry name" value="REVERSE TRANSCRIPTASE DOMAIN-CONTAINING PROTEIN"/>
    <property type="match status" value="1"/>
</dbReference>
<evidence type="ECO:0000313" key="2">
    <source>
        <dbReference type="Proteomes" id="UP000235965"/>
    </source>
</evidence>
<dbReference type="InParanoid" id="A0A2J7Q2Q0"/>
<evidence type="ECO:0000313" key="1">
    <source>
        <dbReference type="EMBL" id="PNF22858.1"/>
    </source>
</evidence>
<evidence type="ECO:0008006" key="3">
    <source>
        <dbReference type="Google" id="ProtNLM"/>
    </source>
</evidence>
<feature type="non-terminal residue" evidence="1">
    <location>
        <position position="1"/>
    </location>
</feature>
<dbReference type="InterPro" id="IPR036691">
    <property type="entry name" value="Endo/exonu/phosph_ase_sf"/>
</dbReference>
<dbReference type="Proteomes" id="UP000235965">
    <property type="component" value="Unassembled WGS sequence"/>
</dbReference>
<dbReference type="STRING" id="105785.A0A2J7Q2Q0"/>
<sequence length="261" mass="30040">IEGSSLVLLQVNCRSILNKYLEFWNLIDTYNPDVIIGTESWLSEEISNAEIFRDEYTTFRRDGNTRGGGVFICVKNYIACMELWVDEHFEMIAVEVKGRDPKCTWEIEGIYRAPNEDMRVIERLAARADTLGNFTKSSIIVGDLNFPTPIGMITCNSLVEVSTLLDVYLVRLENLFTPCSVIQGINDHCGELLEVEWEDIYCRKEVERLVPVYDKANTIGLHTFLQDKFAIWASNGGCVEEVWNNNEGNSWTEFHKYVKRR</sequence>
<reference evidence="1 2" key="1">
    <citation type="submission" date="2017-12" db="EMBL/GenBank/DDBJ databases">
        <title>Hemimetabolous genomes reveal molecular basis of termite eusociality.</title>
        <authorList>
            <person name="Harrison M.C."/>
            <person name="Jongepier E."/>
            <person name="Robertson H.M."/>
            <person name="Arning N."/>
            <person name="Bitard-Feildel T."/>
            <person name="Chao H."/>
            <person name="Childers C.P."/>
            <person name="Dinh H."/>
            <person name="Doddapaneni H."/>
            <person name="Dugan S."/>
            <person name="Gowin J."/>
            <person name="Greiner C."/>
            <person name="Han Y."/>
            <person name="Hu H."/>
            <person name="Hughes D.S.T."/>
            <person name="Huylmans A.-K."/>
            <person name="Kemena C."/>
            <person name="Kremer L.P.M."/>
            <person name="Lee S.L."/>
            <person name="Lopez-Ezquerra A."/>
            <person name="Mallet L."/>
            <person name="Monroy-Kuhn J.M."/>
            <person name="Moser A."/>
            <person name="Murali S.C."/>
            <person name="Muzny D.M."/>
            <person name="Otani S."/>
            <person name="Piulachs M.-D."/>
            <person name="Poelchau M."/>
            <person name="Qu J."/>
            <person name="Schaub F."/>
            <person name="Wada-Katsumata A."/>
            <person name="Worley K.C."/>
            <person name="Xie Q."/>
            <person name="Ylla G."/>
            <person name="Poulsen M."/>
            <person name="Gibbs R.A."/>
            <person name="Schal C."/>
            <person name="Richards S."/>
            <person name="Belles X."/>
            <person name="Korb J."/>
            <person name="Bornberg-Bauer E."/>
        </authorList>
    </citation>
    <scope>NUCLEOTIDE SEQUENCE [LARGE SCALE GENOMIC DNA]</scope>
    <source>
        <tissue evidence="1">Whole body</tissue>
    </source>
</reference>
<dbReference type="Gene3D" id="3.60.10.10">
    <property type="entry name" value="Endonuclease/exonuclease/phosphatase"/>
    <property type="match status" value="1"/>
</dbReference>
<name>A0A2J7Q2Q0_9NEOP</name>